<comment type="caution">
    <text evidence="3">The sequence shown here is derived from an EMBL/GenBank/DDBJ whole genome shotgun (WGS) entry which is preliminary data.</text>
</comment>
<keyword evidence="2" id="KW-1133">Transmembrane helix</keyword>
<keyword evidence="2" id="KW-0472">Membrane</keyword>
<evidence type="ECO:0000313" key="4">
    <source>
        <dbReference type="Proteomes" id="UP001491310"/>
    </source>
</evidence>
<feature type="transmembrane region" description="Helical" evidence="2">
    <location>
        <begin position="78"/>
        <end position="102"/>
    </location>
</feature>
<sequence length="361" mass="35709">MLAEFPREATLQHVKHDQKTVVSLELLTPGVQPSPSMTSRQRSGGILLGSLDDYHGQVVRPRSTSSSFVQDSQTRSYVYLRLLAATSLLGMILLMVAANIAAPGPVTAPAPAPVSARKLVPTSQALDVVGTVGYKPSKPAVTVIFPAPAPAPSAKAPQKQQAGSLAAGPTPGPAKAAKKATPAPVPTKTVNKEKKTGSLLGMAPAPGPAAGKVSKAGRKMGAPAQAPGPAHAPVPAKSVAVKRAARTGKVAGAPAFAPAPGLGGVAAAFRPTPAPKASRSKRGDLSEKPVSSFSVGESVAPAAAPVAAPSRAPAKRAAAAVAPAAAPGPARKASAPGPARAASAPSGQPGSGFKTLGSIFG</sequence>
<feature type="compositionally biased region" description="Low complexity" evidence="1">
    <location>
        <begin position="152"/>
        <end position="189"/>
    </location>
</feature>
<keyword evidence="2" id="KW-0812">Transmembrane</keyword>
<proteinExistence type="predicted"/>
<evidence type="ECO:0000256" key="1">
    <source>
        <dbReference type="SAM" id="MobiDB-lite"/>
    </source>
</evidence>
<feature type="compositionally biased region" description="Low complexity" evidence="1">
    <location>
        <begin position="300"/>
        <end position="346"/>
    </location>
</feature>
<feature type="region of interest" description="Disordered" evidence="1">
    <location>
        <begin position="269"/>
        <end position="361"/>
    </location>
</feature>
<name>A0ABR2YEJ1_9CHLO</name>
<reference evidence="3 4" key="1">
    <citation type="journal article" date="2024" name="Nat. Commun.">
        <title>Phylogenomics reveals the evolutionary origins of lichenization in chlorophyte algae.</title>
        <authorList>
            <person name="Puginier C."/>
            <person name="Libourel C."/>
            <person name="Otte J."/>
            <person name="Skaloud P."/>
            <person name="Haon M."/>
            <person name="Grisel S."/>
            <person name="Petersen M."/>
            <person name="Berrin J.G."/>
            <person name="Delaux P.M."/>
            <person name="Dal Grande F."/>
            <person name="Keller J."/>
        </authorList>
    </citation>
    <scope>NUCLEOTIDE SEQUENCE [LARGE SCALE GENOMIC DNA]</scope>
    <source>
        <strain evidence="3 4">SAG 216-7</strain>
    </source>
</reference>
<evidence type="ECO:0000256" key="2">
    <source>
        <dbReference type="SAM" id="Phobius"/>
    </source>
</evidence>
<gene>
    <name evidence="3" type="ORF">WJX75_001356</name>
</gene>
<feature type="compositionally biased region" description="Low complexity" evidence="1">
    <location>
        <begin position="197"/>
        <end position="214"/>
    </location>
</feature>
<keyword evidence="4" id="KW-1185">Reference proteome</keyword>
<organism evidence="3 4">
    <name type="scientific">Coccomyxa subellipsoidea</name>
    <dbReference type="NCBI Taxonomy" id="248742"/>
    <lineage>
        <taxon>Eukaryota</taxon>
        <taxon>Viridiplantae</taxon>
        <taxon>Chlorophyta</taxon>
        <taxon>core chlorophytes</taxon>
        <taxon>Trebouxiophyceae</taxon>
        <taxon>Trebouxiophyceae incertae sedis</taxon>
        <taxon>Coccomyxaceae</taxon>
        <taxon>Coccomyxa</taxon>
    </lineage>
</organism>
<accession>A0ABR2YEJ1</accession>
<dbReference type="Proteomes" id="UP001491310">
    <property type="component" value="Unassembled WGS sequence"/>
</dbReference>
<dbReference type="EMBL" id="JALJOT010000013">
    <property type="protein sequence ID" value="KAK9903957.1"/>
    <property type="molecule type" value="Genomic_DNA"/>
</dbReference>
<evidence type="ECO:0000313" key="3">
    <source>
        <dbReference type="EMBL" id="KAK9903957.1"/>
    </source>
</evidence>
<feature type="compositionally biased region" description="Low complexity" evidence="1">
    <location>
        <begin position="222"/>
        <end position="236"/>
    </location>
</feature>
<feature type="region of interest" description="Disordered" evidence="1">
    <location>
        <begin position="150"/>
        <end position="240"/>
    </location>
</feature>
<protein>
    <submittedName>
        <fullName evidence="3">Uncharacterized protein</fullName>
    </submittedName>
</protein>